<sequence>EKEIEPSKVTLQVSNKGLKIIQNVPKKSQKSNAASNVCKTEQIKHIIPHHAITCAYQEDDIVCCILLIYNPITKCPVHVHGYRCDSLETASALRSQLQQLIDRPENQRKFCEIESRLAIRGFSPRTRAPPLKSNSRSEHFLSDGRSTRTEGSDDPTDDSFDSSHSGKESKNAFEINSHENSKISVLYESLAAELKAKLGNPEIGPILLPPRDYDTVSRKQGKLNGIERRKSTNKQIVGNTMHTSTEDHKAKTHSESSGKSSSGIGSDEALPVIQEIGTDYHAKFEDVSSEEERSWSPVGQRTWGLSQKPNYLQCQNQSIPPPIIPKSKSTSLKTSDTRKQNGNELQTRKTPLYYFPDPAFGVTGMKPEASTKLKRQQSSPDYFKQIRPSSFIENASLDRDSGYRNSLSPEPFRLNTLQAAPDVKYRVKSGRNANFQESNLLRYSFAESCLQRPKVSY</sequence>
<dbReference type="AlphaFoldDB" id="A0A3S3PIA3"/>
<accession>A0A3S3PIA3</accession>
<proteinExistence type="predicted"/>
<name>A0A3S3PIA3_9ACAR</name>
<dbReference type="OrthoDB" id="9994380at2759"/>
<dbReference type="PANTHER" id="PTHR41148">
    <property type="entry name" value="LP09875P"/>
    <property type="match status" value="1"/>
</dbReference>
<feature type="non-terminal residue" evidence="2">
    <location>
        <position position="1"/>
    </location>
</feature>
<dbReference type="STRING" id="1965070.A0A3S3PIA3"/>
<evidence type="ECO:0000313" key="2">
    <source>
        <dbReference type="EMBL" id="RWS15805.1"/>
    </source>
</evidence>
<feature type="region of interest" description="Disordered" evidence="1">
    <location>
        <begin position="318"/>
        <end position="342"/>
    </location>
</feature>
<dbReference type="Proteomes" id="UP000285301">
    <property type="component" value="Unassembled WGS sequence"/>
</dbReference>
<protein>
    <recommendedName>
        <fullName evidence="4">PID domain-containing protein</fullName>
    </recommendedName>
</protein>
<feature type="region of interest" description="Disordered" evidence="1">
    <location>
        <begin position="124"/>
        <end position="175"/>
    </location>
</feature>
<gene>
    <name evidence="2" type="ORF">B4U79_08063</name>
</gene>
<dbReference type="PANTHER" id="PTHR41148:SF1">
    <property type="entry name" value="LP09875P"/>
    <property type="match status" value="1"/>
</dbReference>
<evidence type="ECO:0000256" key="1">
    <source>
        <dbReference type="SAM" id="MobiDB-lite"/>
    </source>
</evidence>
<feature type="region of interest" description="Disordered" evidence="1">
    <location>
        <begin position="236"/>
        <end position="267"/>
    </location>
</feature>
<organism evidence="2 3">
    <name type="scientific">Dinothrombium tinctorium</name>
    <dbReference type="NCBI Taxonomy" id="1965070"/>
    <lineage>
        <taxon>Eukaryota</taxon>
        <taxon>Metazoa</taxon>
        <taxon>Ecdysozoa</taxon>
        <taxon>Arthropoda</taxon>
        <taxon>Chelicerata</taxon>
        <taxon>Arachnida</taxon>
        <taxon>Acari</taxon>
        <taxon>Acariformes</taxon>
        <taxon>Trombidiformes</taxon>
        <taxon>Prostigmata</taxon>
        <taxon>Anystina</taxon>
        <taxon>Parasitengona</taxon>
        <taxon>Trombidioidea</taxon>
        <taxon>Trombidiidae</taxon>
        <taxon>Dinothrombium</taxon>
    </lineage>
</organism>
<feature type="compositionally biased region" description="Basic and acidic residues" evidence="1">
    <location>
        <begin position="135"/>
        <end position="151"/>
    </location>
</feature>
<dbReference type="SUPFAM" id="SSF50729">
    <property type="entry name" value="PH domain-like"/>
    <property type="match status" value="1"/>
</dbReference>
<feature type="compositionally biased region" description="Basic and acidic residues" evidence="1">
    <location>
        <begin position="164"/>
        <end position="175"/>
    </location>
</feature>
<reference evidence="2 3" key="1">
    <citation type="journal article" date="2018" name="Gigascience">
        <title>Genomes of trombidid mites reveal novel predicted allergens and laterally-transferred genes associated with secondary metabolism.</title>
        <authorList>
            <person name="Dong X."/>
            <person name="Chaisiri K."/>
            <person name="Xia D."/>
            <person name="Armstrong S.D."/>
            <person name="Fang Y."/>
            <person name="Donnelly M.J."/>
            <person name="Kadowaki T."/>
            <person name="McGarry J.W."/>
            <person name="Darby A.C."/>
            <person name="Makepeace B.L."/>
        </authorList>
    </citation>
    <scope>NUCLEOTIDE SEQUENCE [LARGE SCALE GENOMIC DNA]</scope>
    <source>
        <strain evidence="2">UoL-WK</strain>
    </source>
</reference>
<feature type="compositionally biased region" description="Basic and acidic residues" evidence="1">
    <location>
        <begin position="244"/>
        <end position="256"/>
    </location>
</feature>
<keyword evidence="3" id="KW-1185">Reference proteome</keyword>
<dbReference type="EMBL" id="NCKU01000360">
    <property type="protein sequence ID" value="RWS15805.1"/>
    <property type="molecule type" value="Genomic_DNA"/>
</dbReference>
<feature type="compositionally biased region" description="Low complexity" evidence="1">
    <location>
        <begin position="325"/>
        <end position="334"/>
    </location>
</feature>
<evidence type="ECO:0008006" key="4">
    <source>
        <dbReference type="Google" id="ProtNLM"/>
    </source>
</evidence>
<feature type="compositionally biased region" description="Low complexity" evidence="1">
    <location>
        <begin position="257"/>
        <end position="266"/>
    </location>
</feature>
<comment type="caution">
    <text evidence="2">The sequence shown here is derived from an EMBL/GenBank/DDBJ whole genome shotgun (WGS) entry which is preliminary data.</text>
</comment>
<evidence type="ECO:0000313" key="3">
    <source>
        <dbReference type="Proteomes" id="UP000285301"/>
    </source>
</evidence>